<keyword evidence="2" id="KW-1185">Reference proteome</keyword>
<gene>
    <name evidence="1" type="ORF">MML48_8g00007581</name>
</gene>
<reference evidence="1" key="1">
    <citation type="submission" date="2022-04" db="EMBL/GenBank/DDBJ databases">
        <title>Chromosome-scale genome assembly of Holotrichia oblita Faldermann.</title>
        <authorList>
            <person name="Rongchong L."/>
        </authorList>
    </citation>
    <scope>NUCLEOTIDE SEQUENCE</scope>
    <source>
        <strain evidence="1">81SQS9</strain>
    </source>
</reference>
<name>A0ACB9SS24_HOLOL</name>
<evidence type="ECO:0000313" key="2">
    <source>
        <dbReference type="Proteomes" id="UP001056778"/>
    </source>
</evidence>
<evidence type="ECO:0000313" key="1">
    <source>
        <dbReference type="EMBL" id="KAI4456814.1"/>
    </source>
</evidence>
<sequence>MIDERQLGWMGHLDRIKRGGITKVVLESKTKKKRRGRVRRKLNDVVNVFNDRHKLSEELALQNIKDCENEILESDRLSNENDVVTFKLKYLGSTIVEKTIGENINVEAVKSILKVVKAQRKKIPRVNLAISLKGVAVIDLQGNDILKISIYRISNCSTDAAHPQIFSFTSTDTTETTECHAFSCTKRKLAETVALTVAHAFTTAYEAWRILPSTKEFQNAMEHRNPSPIPEEISSFFEEDKPQEKEEKLIELDEDPSPLIKIPRSAPRSRLQMQLQRPWVSFDDDMVNKNINLPVA</sequence>
<comment type="caution">
    <text evidence="1">The sequence shown here is derived from an EMBL/GenBank/DDBJ whole genome shotgun (WGS) entry which is preliminary data.</text>
</comment>
<organism evidence="1 2">
    <name type="scientific">Holotrichia oblita</name>
    <name type="common">Chafer beetle</name>
    <dbReference type="NCBI Taxonomy" id="644536"/>
    <lineage>
        <taxon>Eukaryota</taxon>
        <taxon>Metazoa</taxon>
        <taxon>Ecdysozoa</taxon>
        <taxon>Arthropoda</taxon>
        <taxon>Hexapoda</taxon>
        <taxon>Insecta</taxon>
        <taxon>Pterygota</taxon>
        <taxon>Neoptera</taxon>
        <taxon>Endopterygota</taxon>
        <taxon>Coleoptera</taxon>
        <taxon>Polyphaga</taxon>
        <taxon>Scarabaeiformia</taxon>
        <taxon>Scarabaeidae</taxon>
        <taxon>Melolonthinae</taxon>
        <taxon>Holotrichia</taxon>
    </lineage>
</organism>
<protein>
    <submittedName>
        <fullName evidence="1">Phosphotyrosine interaction domain-containing family member</fullName>
    </submittedName>
</protein>
<accession>A0ACB9SS24</accession>
<dbReference type="Proteomes" id="UP001056778">
    <property type="component" value="Chromosome 8"/>
</dbReference>
<proteinExistence type="predicted"/>
<dbReference type="EMBL" id="CM043022">
    <property type="protein sequence ID" value="KAI4456814.1"/>
    <property type="molecule type" value="Genomic_DNA"/>
</dbReference>